<comment type="caution">
    <text evidence="9">The sequence shown here is derived from an EMBL/GenBank/DDBJ whole genome shotgun (WGS) entry which is preliminary data.</text>
</comment>
<dbReference type="PANTHER" id="PTHR30353">
    <property type="entry name" value="INNER MEMBRANE PROTEIN DEDA-RELATED"/>
    <property type="match status" value="1"/>
</dbReference>
<keyword evidence="6 7" id="KW-0472">Membrane</keyword>
<sequence>MEQFFKKFQPHSGKILASIVIVFFSFLAYNLYQAPVDGFENRFVYLLKEYGYIILFAWGMLEGEAGLIMAGLLAHTGDMNLYIAIFVAGLGGFAGDQVYFYIGRFNKSYVHSKFKGQRRKFALAHLLLQKYGWPIIFAQRYMYGMRTIIPISIGLTRYDAKTFAFINLISAWCWAAITIVPVWYFGEEILKILHWAKEHWYLALPIALGFGGSIIYYFNKASQKAEKKNSKKVEEKNEN</sequence>
<dbReference type="EMBL" id="WFKK01000009">
    <property type="protein sequence ID" value="KAB7889890.1"/>
    <property type="molecule type" value="Genomic_DNA"/>
</dbReference>
<dbReference type="InterPro" id="IPR032818">
    <property type="entry name" value="DedA-like"/>
</dbReference>
<evidence type="ECO:0000256" key="1">
    <source>
        <dbReference type="ARBA" id="ARBA00004651"/>
    </source>
</evidence>
<dbReference type="RefSeq" id="WP_152190531.1">
    <property type="nucleotide sequence ID" value="NZ_WFKJ01000027.1"/>
</dbReference>
<keyword evidence="11" id="KW-1185">Reference proteome</keyword>
<evidence type="ECO:0000256" key="4">
    <source>
        <dbReference type="ARBA" id="ARBA00022692"/>
    </source>
</evidence>
<dbReference type="Pfam" id="PF09335">
    <property type="entry name" value="VTT_dom"/>
    <property type="match status" value="1"/>
</dbReference>
<proteinExistence type="inferred from homology"/>
<organism evidence="9 12">
    <name type="scientific">Poseidonibacter ostreae</name>
    <dbReference type="NCBI Taxonomy" id="2654171"/>
    <lineage>
        <taxon>Bacteria</taxon>
        <taxon>Pseudomonadati</taxon>
        <taxon>Campylobacterota</taxon>
        <taxon>Epsilonproteobacteria</taxon>
        <taxon>Campylobacterales</taxon>
        <taxon>Arcobacteraceae</taxon>
        <taxon>Poseidonibacter</taxon>
    </lineage>
</organism>
<evidence type="ECO:0000313" key="9">
    <source>
        <dbReference type="EMBL" id="KAB7889890.1"/>
    </source>
</evidence>
<evidence type="ECO:0000256" key="5">
    <source>
        <dbReference type="ARBA" id="ARBA00022989"/>
    </source>
</evidence>
<dbReference type="GO" id="GO:0005886">
    <property type="term" value="C:plasma membrane"/>
    <property type="evidence" value="ECO:0007669"/>
    <property type="project" value="UniProtKB-SubCell"/>
</dbReference>
<keyword evidence="3 7" id="KW-1003">Cell membrane</keyword>
<dbReference type="InterPro" id="IPR032816">
    <property type="entry name" value="VTT_dom"/>
</dbReference>
<keyword evidence="4 7" id="KW-0812">Transmembrane</keyword>
<dbReference type="Proteomes" id="UP000472839">
    <property type="component" value="Unassembled WGS sequence"/>
</dbReference>
<dbReference type="EMBL" id="WFKJ01000027">
    <property type="protein sequence ID" value="KAB7890211.1"/>
    <property type="molecule type" value="Genomic_DNA"/>
</dbReference>
<evidence type="ECO:0000256" key="6">
    <source>
        <dbReference type="ARBA" id="ARBA00023136"/>
    </source>
</evidence>
<feature type="transmembrane region" description="Helical" evidence="7">
    <location>
        <begin position="12"/>
        <end position="32"/>
    </location>
</feature>
<evidence type="ECO:0000259" key="8">
    <source>
        <dbReference type="Pfam" id="PF09335"/>
    </source>
</evidence>
<evidence type="ECO:0000256" key="3">
    <source>
        <dbReference type="ARBA" id="ARBA00022475"/>
    </source>
</evidence>
<feature type="transmembrane region" description="Helical" evidence="7">
    <location>
        <begin position="81"/>
        <end position="102"/>
    </location>
</feature>
<comment type="similarity">
    <text evidence="2 7">Belongs to the DedA family.</text>
</comment>
<evidence type="ECO:0000256" key="2">
    <source>
        <dbReference type="ARBA" id="ARBA00010792"/>
    </source>
</evidence>
<dbReference type="Proteomes" id="UP000461010">
    <property type="component" value="Unassembled WGS sequence"/>
</dbReference>
<feature type="transmembrane region" description="Helical" evidence="7">
    <location>
        <begin position="164"/>
        <end position="185"/>
    </location>
</feature>
<comment type="subcellular location">
    <subcellularLocation>
        <location evidence="1 7">Cell membrane</location>
        <topology evidence="1 7">Multi-pass membrane protein</topology>
    </subcellularLocation>
</comment>
<dbReference type="PANTHER" id="PTHR30353:SF15">
    <property type="entry name" value="INNER MEMBRANE PROTEIN YABI"/>
    <property type="match status" value="1"/>
</dbReference>
<gene>
    <name evidence="10" type="ORF">GBG18_09485</name>
    <name evidence="9" type="ORF">GBG19_04910</name>
</gene>
<evidence type="ECO:0000313" key="12">
    <source>
        <dbReference type="Proteomes" id="UP000472839"/>
    </source>
</evidence>
<feature type="domain" description="VTT" evidence="8">
    <location>
        <begin position="67"/>
        <end position="181"/>
    </location>
</feature>
<dbReference type="AlphaFoldDB" id="A0A6L4WUH6"/>
<feature type="transmembrane region" description="Helical" evidence="7">
    <location>
        <begin position="200"/>
        <end position="218"/>
    </location>
</feature>
<name>A0A6L4WUH6_9BACT</name>
<keyword evidence="5 7" id="KW-1133">Transmembrane helix</keyword>
<protein>
    <submittedName>
        <fullName evidence="9">DedA family protein</fullName>
    </submittedName>
</protein>
<evidence type="ECO:0000313" key="11">
    <source>
        <dbReference type="Proteomes" id="UP000461010"/>
    </source>
</evidence>
<accession>A0A6L4WUH6</accession>
<evidence type="ECO:0000256" key="7">
    <source>
        <dbReference type="RuleBase" id="RU367016"/>
    </source>
</evidence>
<evidence type="ECO:0000313" key="10">
    <source>
        <dbReference type="EMBL" id="KAB7890211.1"/>
    </source>
</evidence>
<reference evidence="11 12" key="1">
    <citation type="submission" date="2019-10" db="EMBL/GenBank/DDBJ databases">
        <title>Poseidonibacter ostreae sp. nov., isolated from the gut of the Ostrea denselamellosa.</title>
        <authorList>
            <person name="Choi A."/>
        </authorList>
    </citation>
    <scope>NUCLEOTIDE SEQUENCE [LARGE SCALE GENOMIC DNA]</scope>
    <source>
        <strain evidence="9 12">SJOD-M-33</strain>
        <strain evidence="10 11">SJOD-M-5</strain>
    </source>
</reference>